<dbReference type="RefSeq" id="WP_212009973.1">
    <property type="nucleotide sequence ID" value="NZ_JAAFYZ010000047.1"/>
</dbReference>
<accession>A0ABS5KQQ7</accession>
<proteinExistence type="predicted"/>
<dbReference type="Proteomes" id="UP000730482">
    <property type="component" value="Unassembled WGS sequence"/>
</dbReference>
<evidence type="ECO:0000256" key="1">
    <source>
        <dbReference type="SAM" id="MobiDB-lite"/>
    </source>
</evidence>
<name>A0ABS5KQQ7_9ACTN</name>
<evidence type="ECO:0000313" key="3">
    <source>
        <dbReference type="Proteomes" id="UP000730482"/>
    </source>
</evidence>
<comment type="caution">
    <text evidence="2">The sequence shown here is derived from an EMBL/GenBank/DDBJ whole genome shotgun (WGS) entry which is preliminary data.</text>
</comment>
<feature type="region of interest" description="Disordered" evidence="1">
    <location>
        <begin position="40"/>
        <end position="79"/>
    </location>
</feature>
<protein>
    <submittedName>
        <fullName evidence="2">Uncharacterized protein</fullName>
    </submittedName>
</protein>
<gene>
    <name evidence="2" type="ORF">KGQ19_16085</name>
</gene>
<feature type="compositionally biased region" description="Low complexity" evidence="1">
    <location>
        <begin position="55"/>
        <end position="79"/>
    </location>
</feature>
<organism evidence="2 3">
    <name type="scientific">Catenulispora pinistramenti</name>
    <dbReference type="NCBI Taxonomy" id="2705254"/>
    <lineage>
        <taxon>Bacteria</taxon>
        <taxon>Bacillati</taxon>
        <taxon>Actinomycetota</taxon>
        <taxon>Actinomycetes</taxon>
        <taxon>Catenulisporales</taxon>
        <taxon>Catenulisporaceae</taxon>
        <taxon>Catenulispora</taxon>
    </lineage>
</organism>
<keyword evidence="3" id="KW-1185">Reference proteome</keyword>
<dbReference type="EMBL" id="JAAFYZ010000047">
    <property type="protein sequence ID" value="MBS2548386.1"/>
    <property type="molecule type" value="Genomic_DNA"/>
</dbReference>
<sequence length="79" mass="8474">MRYRNPHPHIAQLPEHRAENGELYPSVAVEPGEALDWPIPIAGFEPVAPDRSTKKPPTATEPETARPAAKTAPTEGAAA</sequence>
<evidence type="ECO:0000313" key="2">
    <source>
        <dbReference type="EMBL" id="MBS2548386.1"/>
    </source>
</evidence>
<reference evidence="2 3" key="1">
    <citation type="submission" date="2020-02" db="EMBL/GenBank/DDBJ databases">
        <title>Acidophilic actinobacteria isolated from forest soil.</title>
        <authorList>
            <person name="Golinska P."/>
        </authorList>
    </citation>
    <scope>NUCLEOTIDE SEQUENCE [LARGE SCALE GENOMIC DNA]</scope>
    <source>
        <strain evidence="2 3">NL8</strain>
    </source>
</reference>